<evidence type="ECO:0000256" key="4">
    <source>
        <dbReference type="ARBA" id="ARBA00022475"/>
    </source>
</evidence>
<dbReference type="SMART" id="SM00208">
    <property type="entry name" value="TNFR"/>
    <property type="match status" value="3"/>
</dbReference>
<dbReference type="InterPro" id="IPR011029">
    <property type="entry name" value="DEATH-like_dom_sf"/>
</dbReference>
<evidence type="ECO:0000256" key="21">
    <source>
        <dbReference type="SAM" id="Phobius"/>
    </source>
</evidence>
<evidence type="ECO:0000256" key="2">
    <source>
        <dbReference type="ARBA" id="ARBA00004285"/>
    </source>
</evidence>
<dbReference type="GO" id="GO:0009897">
    <property type="term" value="C:external side of plasma membrane"/>
    <property type="evidence" value="ECO:0007669"/>
    <property type="project" value="TreeGrafter"/>
</dbReference>
<feature type="domain" description="TNFR-Cys" evidence="23">
    <location>
        <begin position="139"/>
        <end position="176"/>
    </location>
</feature>
<comment type="caution">
    <text evidence="20">Lacks conserved residue(s) required for the propagation of feature annotation.</text>
</comment>
<dbReference type="GO" id="GO:0097192">
    <property type="term" value="P:extrinsic apoptotic signaling pathway in absence of ligand"/>
    <property type="evidence" value="ECO:0007669"/>
    <property type="project" value="TreeGrafter"/>
</dbReference>
<evidence type="ECO:0000256" key="20">
    <source>
        <dbReference type="PROSITE-ProRule" id="PRU00206"/>
    </source>
</evidence>
<keyword evidence="11 21" id="KW-0472">Membrane</keyword>
<dbReference type="InterPro" id="IPR001368">
    <property type="entry name" value="TNFR/NGFR_Cys_rich_reg"/>
</dbReference>
<evidence type="ECO:0000256" key="6">
    <source>
        <dbReference type="ARBA" id="ARBA00022703"/>
    </source>
</evidence>
<dbReference type="GO" id="GO:0097527">
    <property type="term" value="P:necroptotic signaling pathway"/>
    <property type="evidence" value="ECO:0007669"/>
    <property type="project" value="TreeGrafter"/>
</dbReference>
<feature type="transmembrane region" description="Helical" evidence="21">
    <location>
        <begin position="186"/>
        <end position="206"/>
    </location>
</feature>
<keyword evidence="14" id="KW-0675">Receptor</keyword>
<evidence type="ECO:0000256" key="15">
    <source>
        <dbReference type="ARBA" id="ARBA00023180"/>
    </source>
</evidence>
<dbReference type="SMART" id="SM00005">
    <property type="entry name" value="DEATH"/>
    <property type="match status" value="1"/>
</dbReference>
<evidence type="ECO:0000256" key="9">
    <source>
        <dbReference type="ARBA" id="ARBA00022860"/>
    </source>
</evidence>
<keyword evidence="4" id="KW-1003">Cell membrane</keyword>
<dbReference type="GO" id="GO:0045121">
    <property type="term" value="C:membrane raft"/>
    <property type="evidence" value="ECO:0007669"/>
    <property type="project" value="UniProtKB-SubCell"/>
</dbReference>
<feature type="domain" description="TNFR-Cys" evidence="23">
    <location>
        <begin position="95"/>
        <end position="138"/>
    </location>
</feature>
<keyword evidence="7" id="KW-0732">Signal</keyword>
<evidence type="ECO:0000256" key="17">
    <source>
        <dbReference type="ARBA" id="ARBA00030181"/>
    </source>
</evidence>
<evidence type="ECO:0000256" key="7">
    <source>
        <dbReference type="ARBA" id="ARBA00022729"/>
    </source>
</evidence>
<keyword evidence="5 21" id="KW-0812">Transmembrane</keyword>
<evidence type="ECO:0000256" key="19">
    <source>
        <dbReference type="ARBA" id="ARBA00032502"/>
    </source>
</evidence>
<dbReference type="Pfam" id="PF00531">
    <property type="entry name" value="Death"/>
    <property type="match status" value="1"/>
</dbReference>
<dbReference type="CDD" id="cd08316">
    <property type="entry name" value="Death_FAS_TNFRSF6"/>
    <property type="match status" value="1"/>
</dbReference>
<evidence type="ECO:0000256" key="11">
    <source>
        <dbReference type="ARBA" id="ARBA00023136"/>
    </source>
</evidence>
<feature type="repeat" description="TNFR-Cys" evidence="20">
    <location>
        <begin position="95"/>
        <end position="138"/>
    </location>
</feature>
<dbReference type="GO" id="GO:0005516">
    <property type="term" value="F:calmodulin binding"/>
    <property type="evidence" value="ECO:0007669"/>
    <property type="project" value="UniProtKB-KW"/>
</dbReference>
<dbReference type="PANTHER" id="PTHR46874">
    <property type="entry name" value="TUMOR NECROSIS FACTOR RECEPTOR SUPERFAMILY MEMBER 6"/>
    <property type="match status" value="1"/>
</dbReference>
<evidence type="ECO:0000256" key="13">
    <source>
        <dbReference type="ARBA" id="ARBA00023157"/>
    </source>
</evidence>
<dbReference type="Pfam" id="PF00020">
    <property type="entry name" value="TNFR_c6"/>
    <property type="match status" value="2"/>
</dbReference>
<evidence type="ECO:0000256" key="1">
    <source>
        <dbReference type="ARBA" id="ARBA00004251"/>
    </source>
</evidence>
<dbReference type="InterPro" id="IPR000488">
    <property type="entry name" value="Death_dom"/>
</dbReference>
<keyword evidence="13" id="KW-1015">Disulfide bond</keyword>
<evidence type="ECO:0000256" key="12">
    <source>
        <dbReference type="ARBA" id="ARBA00023139"/>
    </source>
</evidence>
<evidence type="ECO:0000256" key="16">
    <source>
        <dbReference type="ARBA" id="ARBA00023288"/>
    </source>
</evidence>
<protein>
    <recommendedName>
        <fullName evidence="3">Tumor necrosis factor receptor superfamily member 6</fullName>
    </recommendedName>
    <alternativeName>
        <fullName evidence="18">Apo-1 antigen</fullName>
    </alternativeName>
    <alternativeName>
        <fullName evidence="19">Apoptosis-mediating surface antigen FAS</fullName>
    </alternativeName>
    <alternativeName>
        <fullName evidence="17">FASLG receptor</fullName>
    </alternativeName>
</protein>
<dbReference type="PRINTS" id="PR01680">
    <property type="entry name" value="TNFACTORR6"/>
</dbReference>
<feature type="repeat" description="TNFR-Cys" evidence="20">
    <location>
        <begin position="139"/>
        <end position="176"/>
    </location>
</feature>
<keyword evidence="8" id="KW-0677">Repeat</keyword>
<dbReference type="AlphaFoldDB" id="A0A835ZPI8"/>
<gene>
    <name evidence="24" type="ORF">JEQ12_011477</name>
</gene>
<dbReference type="GO" id="GO:0006955">
    <property type="term" value="P:immune response"/>
    <property type="evidence" value="ECO:0007669"/>
    <property type="project" value="InterPro"/>
</dbReference>
<dbReference type="InterPro" id="IPR033999">
    <property type="entry name" value="TNFRSF6_N"/>
</dbReference>
<evidence type="ECO:0000256" key="8">
    <source>
        <dbReference type="ARBA" id="ARBA00022737"/>
    </source>
</evidence>
<dbReference type="FunFam" id="2.10.50.10:FF:000021">
    <property type="entry name" value="Tumor necrosis factor receptor superfamily member 6"/>
    <property type="match status" value="1"/>
</dbReference>
<dbReference type="GO" id="GO:0005031">
    <property type="term" value="F:tumor necrosis factor receptor activity"/>
    <property type="evidence" value="ECO:0007669"/>
    <property type="project" value="TreeGrafter"/>
</dbReference>
<reference evidence="24 25" key="1">
    <citation type="submission" date="2020-12" db="EMBL/GenBank/DDBJ databases">
        <title>De novo assembly of Tibetan sheep genome.</title>
        <authorList>
            <person name="Li X."/>
        </authorList>
    </citation>
    <scope>NUCLEOTIDE SEQUENCE [LARGE SCALE GENOMIC DNA]</scope>
    <source>
        <tissue evidence="24">Heart</tissue>
    </source>
</reference>
<keyword evidence="9" id="KW-0112">Calmodulin-binding</keyword>
<evidence type="ECO:0000256" key="3">
    <source>
        <dbReference type="ARBA" id="ARBA00015761"/>
    </source>
</evidence>
<sequence length="339" mass="38074">MGQWKDGAYVDLCAANKTQSFGIFISVSGPLSKGENAHVAGINSEGLRLNKNITGASSCQEGLYREHLFCCQPCPPGKRKNGDCKRDGDMPECVLCSEGNEYTDKSHHSDKCIRCSVCDEEHGLEVEHNCTRTQNTKCRCKSNFFCNSSPCEHCNPCTTCEHGIIEKCTPTSNTKCKGSRSHANSLWALLILLLLILIFLIIYKVVRRRRRNKKNGNCVSAASNDEGRQLNLTDVDLGKYIPSIAELMKITEVKEFVRKNGMEEAKIDDIMHDNLHETAEQKVQLLRKWYQSHGKKNAYCTLTKNLPKALAEKICDIVLKDITNERENANLQNESENLV</sequence>
<comment type="subcellular location">
    <subcellularLocation>
        <location evidence="1">Cell membrane</location>
        <topology evidence="1">Single-pass type I membrane protein</topology>
    </subcellularLocation>
    <subcellularLocation>
        <location evidence="2">Membrane raft</location>
    </subcellularLocation>
</comment>
<dbReference type="InterPro" id="IPR033998">
    <property type="entry name" value="TNFRSF6_death"/>
</dbReference>
<organism evidence="24 25">
    <name type="scientific">Ovis aries</name>
    <name type="common">Sheep</name>
    <dbReference type="NCBI Taxonomy" id="9940"/>
    <lineage>
        <taxon>Eukaryota</taxon>
        <taxon>Metazoa</taxon>
        <taxon>Chordata</taxon>
        <taxon>Craniata</taxon>
        <taxon>Vertebrata</taxon>
        <taxon>Euteleostomi</taxon>
        <taxon>Mammalia</taxon>
        <taxon>Eutheria</taxon>
        <taxon>Laurasiatheria</taxon>
        <taxon>Artiodactyla</taxon>
        <taxon>Ruminantia</taxon>
        <taxon>Pecora</taxon>
        <taxon>Bovidae</taxon>
        <taxon>Caprinae</taxon>
        <taxon>Ovis</taxon>
    </lineage>
</organism>
<accession>A0A835ZPI8</accession>
<dbReference type="GO" id="GO:0097049">
    <property type="term" value="P:motor neuron apoptotic process"/>
    <property type="evidence" value="ECO:0007669"/>
    <property type="project" value="TreeGrafter"/>
</dbReference>
<dbReference type="SUPFAM" id="SSF47986">
    <property type="entry name" value="DEATH domain"/>
    <property type="match status" value="1"/>
</dbReference>
<dbReference type="GO" id="GO:0031265">
    <property type="term" value="C:CD95 death-inducing signaling complex"/>
    <property type="evidence" value="ECO:0007669"/>
    <property type="project" value="UniProtKB-ARBA"/>
</dbReference>
<evidence type="ECO:0000256" key="10">
    <source>
        <dbReference type="ARBA" id="ARBA00022989"/>
    </source>
</evidence>
<dbReference type="EMBL" id="JAEMGP010000022">
    <property type="protein sequence ID" value="KAG5195841.1"/>
    <property type="molecule type" value="Genomic_DNA"/>
</dbReference>
<evidence type="ECO:0000256" key="5">
    <source>
        <dbReference type="ARBA" id="ARBA00022692"/>
    </source>
</evidence>
<evidence type="ECO:0000259" key="22">
    <source>
        <dbReference type="PROSITE" id="PS50017"/>
    </source>
</evidence>
<keyword evidence="15" id="KW-0325">Glycoprotein</keyword>
<dbReference type="GO" id="GO:0006924">
    <property type="term" value="P:activation-induced cell death of T cells"/>
    <property type="evidence" value="ECO:0007669"/>
    <property type="project" value="TreeGrafter"/>
</dbReference>
<evidence type="ECO:0000256" key="18">
    <source>
        <dbReference type="ARBA" id="ARBA00032338"/>
    </source>
</evidence>
<dbReference type="Gene3D" id="2.10.50.10">
    <property type="entry name" value="Tumor Necrosis Factor Receptor, subunit A, domain 2"/>
    <property type="match status" value="2"/>
</dbReference>
<evidence type="ECO:0000256" key="14">
    <source>
        <dbReference type="ARBA" id="ARBA00023170"/>
    </source>
</evidence>
<dbReference type="Gene3D" id="1.10.533.10">
    <property type="entry name" value="Death Domain, Fas"/>
    <property type="match status" value="1"/>
</dbReference>
<evidence type="ECO:0000313" key="25">
    <source>
        <dbReference type="Proteomes" id="UP000664991"/>
    </source>
</evidence>
<dbReference type="Proteomes" id="UP000664991">
    <property type="component" value="Unassembled WGS sequence"/>
</dbReference>
<keyword evidence="6" id="KW-0053">Apoptosis</keyword>
<dbReference type="InterPro" id="IPR008063">
    <property type="entry name" value="Fas_rcpt"/>
</dbReference>
<dbReference type="PANTHER" id="PTHR46874:SF1">
    <property type="entry name" value="TUMOR NECROSIS FACTOR RECEPTOR SUPERFAMILY MEMBER 6"/>
    <property type="match status" value="1"/>
</dbReference>
<keyword evidence="10 21" id="KW-1133">Transmembrane helix</keyword>
<dbReference type="GO" id="GO:0032872">
    <property type="term" value="P:regulation of stress-activated MAPK cascade"/>
    <property type="evidence" value="ECO:0007669"/>
    <property type="project" value="TreeGrafter"/>
</dbReference>
<evidence type="ECO:0000313" key="24">
    <source>
        <dbReference type="EMBL" id="KAG5195841.1"/>
    </source>
</evidence>
<keyword evidence="16" id="KW-0449">Lipoprotein</keyword>
<proteinExistence type="predicted"/>
<dbReference type="SUPFAM" id="SSF57586">
    <property type="entry name" value="TNF receptor-like"/>
    <property type="match status" value="2"/>
</dbReference>
<evidence type="ECO:0000259" key="23">
    <source>
        <dbReference type="PROSITE" id="PS50050"/>
    </source>
</evidence>
<comment type="caution">
    <text evidence="24">The sequence shown here is derived from an EMBL/GenBank/DDBJ whole genome shotgun (WGS) entry which is preliminary data.</text>
</comment>
<keyword evidence="12" id="KW-0564">Palmitate</keyword>
<dbReference type="CDD" id="cd10579">
    <property type="entry name" value="TNFRSF6"/>
    <property type="match status" value="1"/>
</dbReference>
<dbReference type="GO" id="GO:0043066">
    <property type="term" value="P:negative regulation of apoptotic process"/>
    <property type="evidence" value="ECO:0007669"/>
    <property type="project" value="TreeGrafter"/>
</dbReference>
<dbReference type="PROSITE" id="PS50050">
    <property type="entry name" value="TNFR_NGFR_2"/>
    <property type="match status" value="2"/>
</dbReference>
<name>A0A835ZPI8_SHEEP</name>
<feature type="domain" description="Death" evidence="22">
    <location>
        <begin position="254"/>
        <end position="322"/>
    </location>
</feature>
<dbReference type="PROSITE" id="PS50017">
    <property type="entry name" value="DEATH_DOMAIN"/>
    <property type="match status" value="1"/>
</dbReference>